<reference evidence="2" key="1">
    <citation type="submission" date="2023-10" db="EMBL/GenBank/DDBJ databases">
        <authorList>
            <person name="Chen Y."/>
            <person name="Shah S."/>
            <person name="Dougan E. K."/>
            <person name="Thang M."/>
            <person name="Chan C."/>
        </authorList>
    </citation>
    <scope>NUCLEOTIDE SEQUENCE [LARGE SCALE GENOMIC DNA]</scope>
</reference>
<proteinExistence type="predicted"/>
<evidence type="ECO:0000256" key="1">
    <source>
        <dbReference type="SAM" id="MobiDB-lite"/>
    </source>
</evidence>
<feature type="compositionally biased region" description="Polar residues" evidence="1">
    <location>
        <begin position="177"/>
        <end position="186"/>
    </location>
</feature>
<dbReference type="Proteomes" id="UP001189429">
    <property type="component" value="Unassembled WGS sequence"/>
</dbReference>
<protein>
    <submittedName>
        <fullName evidence="2">Uncharacterized protein</fullName>
    </submittedName>
</protein>
<feature type="region of interest" description="Disordered" evidence="1">
    <location>
        <begin position="72"/>
        <end position="123"/>
    </location>
</feature>
<keyword evidence="3" id="KW-1185">Reference proteome</keyword>
<name>A0ABN9T854_9DINO</name>
<organism evidence="2 3">
    <name type="scientific">Prorocentrum cordatum</name>
    <dbReference type="NCBI Taxonomy" id="2364126"/>
    <lineage>
        <taxon>Eukaryota</taxon>
        <taxon>Sar</taxon>
        <taxon>Alveolata</taxon>
        <taxon>Dinophyceae</taxon>
        <taxon>Prorocentrales</taxon>
        <taxon>Prorocentraceae</taxon>
        <taxon>Prorocentrum</taxon>
    </lineage>
</organism>
<evidence type="ECO:0000313" key="3">
    <source>
        <dbReference type="Proteomes" id="UP001189429"/>
    </source>
</evidence>
<sequence length="205" mass="21106">MAWSSRRDGLYCQGWHCDNFAACGSSCASRGPHRWHCPGCCADVCGACAHVPGAPPPGGPEELGPPVVSRMAPARRQNPRAAVPSPTPRPGGLTLVAPCPEFGVQPEPPDGPAPSSAEEPAQEEGAYFPAFSLTGPGTCWLPQATLHRPACSACGRSGAGYRRGGGIRRRLVAGGASRNSEPSQPVRSGVPDGADSYGVACSHKQ</sequence>
<comment type="caution">
    <text evidence="2">The sequence shown here is derived from an EMBL/GenBank/DDBJ whole genome shotgun (WGS) entry which is preliminary data.</text>
</comment>
<gene>
    <name evidence="2" type="ORF">PCOR1329_LOCUS36483</name>
</gene>
<feature type="compositionally biased region" description="Low complexity" evidence="1">
    <location>
        <begin position="113"/>
        <end position="123"/>
    </location>
</feature>
<dbReference type="EMBL" id="CAUYUJ010014438">
    <property type="protein sequence ID" value="CAK0841214.1"/>
    <property type="molecule type" value="Genomic_DNA"/>
</dbReference>
<evidence type="ECO:0000313" key="2">
    <source>
        <dbReference type="EMBL" id="CAK0841214.1"/>
    </source>
</evidence>
<feature type="region of interest" description="Disordered" evidence="1">
    <location>
        <begin position="173"/>
        <end position="205"/>
    </location>
</feature>
<accession>A0ABN9T854</accession>